<sequence>MGKESDHVVCKECRAKHVKKKAERPACTTLISFYLVRMNRSSMWLDQTWIGLIGLALQRTFGRHNLVIRS</sequence>
<protein>
    <submittedName>
        <fullName evidence="2">Uncharacterized protein</fullName>
    </submittedName>
</protein>
<dbReference type="Proteomes" id="UP000887574">
    <property type="component" value="Unplaced"/>
</dbReference>
<dbReference type="AlphaFoldDB" id="A0A915DSV0"/>
<evidence type="ECO:0000313" key="1">
    <source>
        <dbReference type="Proteomes" id="UP000887574"/>
    </source>
</evidence>
<keyword evidence="1" id="KW-1185">Reference proteome</keyword>
<proteinExistence type="predicted"/>
<dbReference type="WBParaSite" id="jg22503">
    <property type="protein sequence ID" value="jg22503"/>
    <property type="gene ID" value="jg22503"/>
</dbReference>
<reference evidence="2" key="1">
    <citation type="submission" date="2022-11" db="UniProtKB">
        <authorList>
            <consortium name="WormBaseParasite"/>
        </authorList>
    </citation>
    <scope>IDENTIFICATION</scope>
</reference>
<evidence type="ECO:0000313" key="2">
    <source>
        <dbReference type="WBParaSite" id="jg22503"/>
    </source>
</evidence>
<name>A0A915DSV0_9BILA</name>
<organism evidence="1 2">
    <name type="scientific">Ditylenchus dipsaci</name>
    <dbReference type="NCBI Taxonomy" id="166011"/>
    <lineage>
        <taxon>Eukaryota</taxon>
        <taxon>Metazoa</taxon>
        <taxon>Ecdysozoa</taxon>
        <taxon>Nematoda</taxon>
        <taxon>Chromadorea</taxon>
        <taxon>Rhabditida</taxon>
        <taxon>Tylenchina</taxon>
        <taxon>Tylenchomorpha</taxon>
        <taxon>Sphaerularioidea</taxon>
        <taxon>Anguinidae</taxon>
        <taxon>Anguininae</taxon>
        <taxon>Ditylenchus</taxon>
    </lineage>
</organism>
<accession>A0A915DSV0</accession>